<dbReference type="PIRSF" id="PIRSF000216">
    <property type="entry name" value="NADH_DH_24kDa"/>
    <property type="match status" value="1"/>
</dbReference>
<evidence type="ECO:0000256" key="6">
    <source>
        <dbReference type="ARBA" id="ARBA00034078"/>
    </source>
</evidence>
<sequence length="151" mass="16841">MDDRLSEILSPYKGKRDALIPILQKVQAELGYLPDEAMLEIARVTGLPESRVFAVASFYAQFRFTPRGKHSFMVCRGTACHVRGAEKILEETERALGIVEGETTEDQEYTLETVACIGCCALAPCVMIDEDVEAKLTPKMVSEIIDRRKAK</sequence>
<feature type="binding site" evidence="7">
    <location>
        <position position="120"/>
    </location>
    <ligand>
        <name>[2Fe-2S] cluster</name>
        <dbReference type="ChEBI" id="CHEBI:190135"/>
    </ligand>
</feature>
<reference evidence="8 9" key="1">
    <citation type="journal article" date="2013" name="Genome Announc.">
        <title>Draft Genome Sequence of Desulfotignum phosphitoxidans DSM 13687 Strain FiPS-3.</title>
        <authorList>
            <person name="Poehlein A."/>
            <person name="Daniel R."/>
            <person name="Simeonova D.D."/>
        </authorList>
    </citation>
    <scope>NUCLEOTIDE SEQUENCE [LARGE SCALE GENOMIC DNA]</scope>
    <source>
        <strain evidence="8 9">DSM 13687</strain>
    </source>
</reference>
<dbReference type="FunFam" id="1.10.10.1590:FF:000001">
    <property type="entry name" value="NADH-quinone oxidoreductase subunit E"/>
    <property type="match status" value="1"/>
</dbReference>
<evidence type="ECO:0000313" key="8">
    <source>
        <dbReference type="EMBL" id="EMS81251.1"/>
    </source>
</evidence>
<comment type="similarity">
    <text evidence="1">Belongs to the complex I 24 kDa subunit family.</text>
</comment>
<dbReference type="InterPro" id="IPR042128">
    <property type="entry name" value="NuoE_dom"/>
</dbReference>
<organism evidence="8 9">
    <name type="scientific">Desulfotignum phosphitoxidans DSM 13687</name>
    <dbReference type="NCBI Taxonomy" id="1286635"/>
    <lineage>
        <taxon>Bacteria</taxon>
        <taxon>Pseudomonadati</taxon>
        <taxon>Thermodesulfobacteriota</taxon>
        <taxon>Desulfobacteria</taxon>
        <taxon>Desulfobacterales</taxon>
        <taxon>Desulfobacteraceae</taxon>
        <taxon>Desulfotignum</taxon>
    </lineage>
</organism>
<dbReference type="InterPro" id="IPR036249">
    <property type="entry name" value="Thioredoxin-like_sf"/>
</dbReference>
<dbReference type="Pfam" id="PF01257">
    <property type="entry name" value="2Fe-2S_thioredx"/>
    <property type="match status" value="1"/>
</dbReference>
<dbReference type="EMBL" id="APJX01000001">
    <property type="protein sequence ID" value="EMS81251.1"/>
    <property type="molecule type" value="Genomic_DNA"/>
</dbReference>
<dbReference type="EC" id="1.6.99.5" evidence="8"/>
<feature type="binding site" evidence="7">
    <location>
        <position position="116"/>
    </location>
    <ligand>
        <name>[2Fe-2S] cluster</name>
        <dbReference type="ChEBI" id="CHEBI:190135"/>
    </ligand>
</feature>
<keyword evidence="3 7" id="KW-0479">Metal-binding</keyword>
<dbReference type="OrthoDB" id="9807941at2"/>
<dbReference type="SUPFAM" id="SSF52833">
    <property type="entry name" value="Thioredoxin-like"/>
    <property type="match status" value="1"/>
</dbReference>
<dbReference type="Proteomes" id="UP000014216">
    <property type="component" value="Unassembled WGS sequence"/>
</dbReference>
<evidence type="ECO:0000313" key="9">
    <source>
        <dbReference type="Proteomes" id="UP000014216"/>
    </source>
</evidence>
<keyword evidence="9" id="KW-1185">Reference proteome</keyword>
<proteinExistence type="inferred from homology"/>
<dbReference type="InterPro" id="IPR002023">
    <property type="entry name" value="NuoE-like"/>
</dbReference>
<dbReference type="PANTHER" id="PTHR43342:SF1">
    <property type="entry name" value="BIFURCATING [FEFE] HYDROGENASE GAMMA SUBUNIT"/>
    <property type="match status" value="1"/>
</dbReference>
<name>S0G7X4_9BACT</name>
<dbReference type="CDD" id="cd03064">
    <property type="entry name" value="TRX_Fd_NuoE"/>
    <property type="match status" value="1"/>
</dbReference>
<dbReference type="RefSeq" id="WP_006963932.1">
    <property type="nucleotide sequence ID" value="NZ_APJX01000001.1"/>
</dbReference>
<accession>S0G7X4</accession>
<evidence type="ECO:0000256" key="4">
    <source>
        <dbReference type="ARBA" id="ARBA00023004"/>
    </source>
</evidence>
<dbReference type="GO" id="GO:0016491">
    <property type="term" value="F:oxidoreductase activity"/>
    <property type="evidence" value="ECO:0007669"/>
    <property type="project" value="UniProtKB-KW"/>
</dbReference>
<dbReference type="GO" id="GO:0046872">
    <property type="term" value="F:metal ion binding"/>
    <property type="evidence" value="ECO:0007669"/>
    <property type="project" value="UniProtKB-KW"/>
</dbReference>
<comment type="caution">
    <text evidence="8">The sequence shown here is derived from an EMBL/GenBank/DDBJ whole genome shotgun (WGS) entry which is preliminary data.</text>
</comment>
<comment type="cofactor">
    <cofactor evidence="6">
        <name>[2Fe-2S] cluster</name>
        <dbReference type="ChEBI" id="CHEBI:190135"/>
    </cofactor>
</comment>
<comment type="cofactor">
    <cofactor evidence="7">
        <name>[2Fe-2S] cluster</name>
        <dbReference type="ChEBI" id="CHEBI:190135"/>
    </cofactor>
    <text evidence="7">Binds 1 [2Fe-2S] cluster.</text>
</comment>
<dbReference type="InterPro" id="IPR028431">
    <property type="entry name" value="NADP_DH_HndA-like"/>
</dbReference>
<evidence type="ECO:0000256" key="1">
    <source>
        <dbReference type="ARBA" id="ARBA00010643"/>
    </source>
</evidence>
<dbReference type="AlphaFoldDB" id="S0G7X4"/>
<keyword evidence="2 7" id="KW-0001">2Fe-2S</keyword>
<keyword evidence="5 7" id="KW-0411">Iron-sulfur</keyword>
<dbReference type="GO" id="GO:0051537">
    <property type="term" value="F:2 iron, 2 sulfur cluster binding"/>
    <property type="evidence" value="ECO:0007669"/>
    <property type="project" value="UniProtKB-KW"/>
</dbReference>
<keyword evidence="8" id="KW-0560">Oxidoreductase</keyword>
<feature type="binding site" evidence="7">
    <location>
        <position position="80"/>
    </location>
    <ligand>
        <name>[2Fe-2S] cluster</name>
        <dbReference type="ChEBI" id="CHEBI:190135"/>
    </ligand>
</feature>
<gene>
    <name evidence="8" type="primary">nuoE2</name>
    <name evidence="8" type="ORF">Dpo_1c03920</name>
</gene>
<feature type="binding site" evidence="7">
    <location>
        <position position="75"/>
    </location>
    <ligand>
        <name>[2Fe-2S] cluster</name>
        <dbReference type="ChEBI" id="CHEBI:190135"/>
    </ligand>
</feature>
<dbReference type="Gene3D" id="3.40.30.10">
    <property type="entry name" value="Glutaredoxin"/>
    <property type="match status" value="1"/>
</dbReference>
<evidence type="ECO:0000256" key="3">
    <source>
        <dbReference type="ARBA" id="ARBA00022723"/>
    </source>
</evidence>
<dbReference type="InterPro" id="IPR041921">
    <property type="entry name" value="NuoE_N"/>
</dbReference>
<dbReference type="Gene3D" id="1.10.10.1590">
    <property type="entry name" value="NADH-quinone oxidoreductase subunit E"/>
    <property type="match status" value="1"/>
</dbReference>
<evidence type="ECO:0000256" key="5">
    <source>
        <dbReference type="ARBA" id="ARBA00023014"/>
    </source>
</evidence>
<protein>
    <submittedName>
        <fullName evidence="8">NADH-quinone oxidoreductase subunit E</fullName>
        <ecNumber evidence="8">1.6.99.5</ecNumber>
    </submittedName>
</protein>
<evidence type="ECO:0000256" key="2">
    <source>
        <dbReference type="ARBA" id="ARBA00022714"/>
    </source>
</evidence>
<dbReference type="PANTHER" id="PTHR43342">
    <property type="entry name" value="NADH-QUINONE OXIDOREDUCTASE, E SUBUNIT"/>
    <property type="match status" value="1"/>
</dbReference>
<evidence type="ECO:0000256" key="7">
    <source>
        <dbReference type="PIRSR" id="PIRSR000216-1"/>
    </source>
</evidence>
<dbReference type="NCBIfam" id="NF005722">
    <property type="entry name" value="PRK07539.1-2"/>
    <property type="match status" value="1"/>
</dbReference>
<keyword evidence="4 7" id="KW-0408">Iron</keyword>